<gene>
    <name evidence="1" type="ORF">MNB_SV-12-1777</name>
</gene>
<accession>A0A1W1BJ71</accession>
<proteinExistence type="predicted"/>
<reference evidence="1" key="1">
    <citation type="submission" date="2016-10" db="EMBL/GenBank/DDBJ databases">
        <authorList>
            <person name="de Groot N.N."/>
        </authorList>
    </citation>
    <scope>NUCLEOTIDE SEQUENCE</scope>
</reference>
<sequence>MPLHLFNIYFFYTHHRDIITKVGTKILKIKLYFKICVHI</sequence>
<name>A0A1W1BJ71_9ZZZZ</name>
<organism evidence="1">
    <name type="scientific">hydrothermal vent metagenome</name>
    <dbReference type="NCBI Taxonomy" id="652676"/>
    <lineage>
        <taxon>unclassified sequences</taxon>
        <taxon>metagenomes</taxon>
        <taxon>ecological metagenomes</taxon>
    </lineage>
</organism>
<protein>
    <submittedName>
        <fullName evidence="1">Uncharacterized protein</fullName>
    </submittedName>
</protein>
<dbReference type="EMBL" id="FPHE01000046">
    <property type="protein sequence ID" value="SFV53546.1"/>
    <property type="molecule type" value="Genomic_DNA"/>
</dbReference>
<dbReference type="AlphaFoldDB" id="A0A1W1BJ71"/>
<evidence type="ECO:0000313" key="1">
    <source>
        <dbReference type="EMBL" id="SFV53546.1"/>
    </source>
</evidence>